<dbReference type="EMBL" id="BGZK01001777">
    <property type="protein sequence ID" value="GBP86165.1"/>
    <property type="molecule type" value="Genomic_DNA"/>
</dbReference>
<accession>A0A4C1ZHY6</accession>
<name>A0A4C1ZHY6_EUMVA</name>
<protein>
    <submittedName>
        <fullName evidence="1">Uncharacterized protein</fullName>
    </submittedName>
</protein>
<organism evidence="1 2">
    <name type="scientific">Eumeta variegata</name>
    <name type="common">Bagworm moth</name>
    <name type="synonym">Eumeta japonica</name>
    <dbReference type="NCBI Taxonomy" id="151549"/>
    <lineage>
        <taxon>Eukaryota</taxon>
        <taxon>Metazoa</taxon>
        <taxon>Ecdysozoa</taxon>
        <taxon>Arthropoda</taxon>
        <taxon>Hexapoda</taxon>
        <taxon>Insecta</taxon>
        <taxon>Pterygota</taxon>
        <taxon>Neoptera</taxon>
        <taxon>Endopterygota</taxon>
        <taxon>Lepidoptera</taxon>
        <taxon>Glossata</taxon>
        <taxon>Ditrysia</taxon>
        <taxon>Tineoidea</taxon>
        <taxon>Psychidae</taxon>
        <taxon>Oiketicinae</taxon>
        <taxon>Eumeta</taxon>
    </lineage>
</organism>
<reference evidence="1 2" key="1">
    <citation type="journal article" date="2019" name="Commun. Biol.">
        <title>The bagworm genome reveals a unique fibroin gene that provides high tensile strength.</title>
        <authorList>
            <person name="Kono N."/>
            <person name="Nakamura H."/>
            <person name="Ohtoshi R."/>
            <person name="Tomita M."/>
            <person name="Numata K."/>
            <person name="Arakawa K."/>
        </authorList>
    </citation>
    <scope>NUCLEOTIDE SEQUENCE [LARGE SCALE GENOMIC DNA]</scope>
</reference>
<sequence>MWNEADCLDNMRTMSSANACTLEFPEISELRVQNELPKGWTGYRALSITLGISLSGLPSRVTHNNLPVSQISPHHAVEVHWAIVSEQLGLQRQPPGVVEGALYVQLFH</sequence>
<dbReference type="AlphaFoldDB" id="A0A4C1ZHY6"/>
<dbReference type="Proteomes" id="UP000299102">
    <property type="component" value="Unassembled WGS sequence"/>
</dbReference>
<proteinExistence type="predicted"/>
<evidence type="ECO:0000313" key="2">
    <source>
        <dbReference type="Proteomes" id="UP000299102"/>
    </source>
</evidence>
<evidence type="ECO:0000313" key="1">
    <source>
        <dbReference type="EMBL" id="GBP86165.1"/>
    </source>
</evidence>
<comment type="caution">
    <text evidence="1">The sequence shown here is derived from an EMBL/GenBank/DDBJ whole genome shotgun (WGS) entry which is preliminary data.</text>
</comment>
<gene>
    <name evidence="1" type="ORF">EVAR_57869_1</name>
</gene>
<keyword evidence="2" id="KW-1185">Reference proteome</keyword>